<evidence type="ECO:0000259" key="2">
    <source>
        <dbReference type="PROSITE" id="PS50097"/>
    </source>
</evidence>
<keyword evidence="1" id="KW-0732">Signal</keyword>
<protein>
    <recommendedName>
        <fullName evidence="2">BTB domain-containing protein</fullName>
    </recommendedName>
</protein>
<feature type="chain" id="PRO_5044762815" description="BTB domain-containing protein" evidence="1">
    <location>
        <begin position="22"/>
        <end position="347"/>
    </location>
</feature>
<dbReference type="Pfam" id="PF00651">
    <property type="entry name" value="BTB"/>
    <property type="match status" value="1"/>
</dbReference>
<dbReference type="InterPro" id="IPR011333">
    <property type="entry name" value="SKP1/BTB/POZ_sf"/>
</dbReference>
<dbReference type="InterPro" id="IPR000210">
    <property type="entry name" value="BTB/POZ_dom"/>
</dbReference>
<feature type="domain" description="BTB" evidence="2">
    <location>
        <begin position="51"/>
        <end position="117"/>
    </location>
</feature>
<sequence>MMNQILRKIYLLNVFVVLVKVSEFGGSNESFIEYRRRGAHSLFGGGKRRKKLFRAHKHILKLVSNVFEAMFRYNDQNAKNKAPSTEQSKAVEIPDVEPQAFQVMLSFSYADDLSELSGDNAMEVLCAAKKYNISGLVDQCLQIPIKNLSNVFMAYVLAHRLDLEAFARQCFSYICQNTGELFGSDEFLQIDQNLLCELIGSDQLAISDELGIWKAVTFNCVSKIDLLFVSVFWHSVGPTKSAVKMAPIVPLQIAEDFSTNIVPSGVLTMEEVVGIYQFHCHPNLRAPVGLYPLKFASIGRISAKRNRETPAGGTEFQNDLAKIKKSLFDGYYPAHELLMPRNFPVHF</sequence>
<reference evidence="3 4" key="1">
    <citation type="submission" date="2024-10" db="EMBL/GenBank/DDBJ databases">
        <authorList>
            <person name="Kim D."/>
        </authorList>
    </citation>
    <scope>NUCLEOTIDE SEQUENCE [LARGE SCALE GENOMIC DNA]</scope>
    <source>
        <strain evidence="3">Taebaek</strain>
    </source>
</reference>
<gene>
    <name evidence="3" type="ORF">niasHS_012552</name>
</gene>
<keyword evidence="4" id="KW-1185">Reference proteome</keyword>
<organism evidence="3 4">
    <name type="scientific">Heterodera schachtii</name>
    <name type="common">Sugarbeet cyst nematode worm</name>
    <name type="synonym">Tylenchus schachtii</name>
    <dbReference type="NCBI Taxonomy" id="97005"/>
    <lineage>
        <taxon>Eukaryota</taxon>
        <taxon>Metazoa</taxon>
        <taxon>Ecdysozoa</taxon>
        <taxon>Nematoda</taxon>
        <taxon>Chromadorea</taxon>
        <taxon>Rhabditida</taxon>
        <taxon>Tylenchina</taxon>
        <taxon>Tylenchomorpha</taxon>
        <taxon>Tylenchoidea</taxon>
        <taxon>Heteroderidae</taxon>
        <taxon>Heteroderinae</taxon>
        <taxon>Heterodera</taxon>
    </lineage>
</organism>
<dbReference type="PROSITE" id="PS50097">
    <property type="entry name" value="BTB"/>
    <property type="match status" value="1"/>
</dbReference>
<proteinExistence type="predicted"/>
<dbReference type="InterPro" id="IPR011705">
    <property type="entry name" value="BACK"/>
</dbReference>
<feature type="signal peptide" evidence="1">
    <location>
        <begin position="1"/>
        <end position="21"/>
    </location>
</feature>
<evidence type="ECO:0000313" key="3">
    <source>
        <dbReference type="EMBL" id="KAL3075722.1"/>
    </source>
</evidence>
<evidence type="ECO:0000256" key="1">
    <source>
        <dbReference type="SAM" id="SignalP"/>
    </source>
</evidence>
<dbReference type="Pfam" id="PF07707">
    <property type="entry name" value="BACK"/>
    <property type="match status" value="1"/>
</dbReference>
<evidence type="ECO:0000313" key="4">
    <source>
        <dbReference type="Proteomes" id="UP001620645"/>
    </source>
</evidence>
<dbReference type="EMBL" id="JBICCN010000348">
    <property type="protein sequence ID" value="KAL3075722.1"/>
    <property type="molecule type" value="Genomic_DNA"/>
</dbReference>
<comment type="caution">
    <text evidence="3">The sequence shown here is derived from an EMBL/GenBank/DDBJ whole genome shotgun (WGS) entry which is preliminary data.</text>
</comment>
<dbReference type="SUPFAM" id="SSF54695">
    <property type="entry name" value="POZ domain"/>
    <property type="match status" value="1"/>
</dbReference>
<accession>A0ABD2ICL4</accession>
<dbReference type="AlphaFoldDB" id="A0ABD2ICL4"/>
<dbReference type="Proteomes" id="UP001620645">
    <property type="component" value="Unassembled WGS sequence"/>
</dbReference>
<dbReference type="Gene3D" id="3.30.710.10">
    <property type="entry name" value="Potassium Channel Kv1.1, Chain A"/>
    <property type="match status" value="1"/>
</dbReference>
<dbReference type="PANTHER" id="PTHR45774:SF3">
    <property type="entry name" value="BTB (POZ) DOMAIN-CONTAINING 2B-RELATED"/>
    <property type="match status" value="1"/>
</dbReference>
<dbReference type="SMART" id="SM00225">
    <property type="entry name" value="BTB"/>
    <property type="match status" value="1"/>
</dbReference>
<dbReference type="PANTHER" id="PTHR45774">
    <property type="entry name" value="BTB/POZ DOMAIN-CONTAINING"/>
    <property type="match status" value="1"/>
</dbReference>
<name>A0ABD2ICL4_HETSC</name>
<dbReference type="Gene3D" id="1.25.40.420">
    <property type="match status" value="1"/>
</dbReference>